<keyword evidence="5" id="KW-0677">Repeat</keyword>
<comment type="subcellular location">
    <subcellularLocation>
        <location evidence="1">Nucleus</location>
    </subcellularLocation>
</comment>
<feature type="region of interest" description="Disordered" evidence="10">
    <location>
        <begin position="69"/>
        <end position="156"/>
    </location>
</feature>
<dbReference type="Proteomes" id="UP001634394">
    <property type="component" value="Unassembled WGS sequence"/>
</dbReference>
<dbReference type="PRINTS" id="PR00320">
    <property type="entry name" value="GPROTEINBRPT"/>
</dbReference>
<dbReference type="InterPro" id="IPR001810">
    <property type="entry name" value="F-box_dom"/>
</dbReference>
<dbReference type="SUPFAM" id="SSF50978">
    <property type="entry name" value="WD40 repeat-like"/>
    <property type="match status" value="1"/>
</dbReference>
<dbReference type="InterPro" id="IPR019775">
    <property type="entry name" value="WD40_repeat_CS"/>
</dbReference>
<evidence type="ECO:0000256" key="8">
    <source>
        <dbReference type="ARBA" id="ARBA00039915"/>
    </source>
</evidence>
<evidence type="ECO:0000313" key="13">
    <source>
        <dbReference type="Proteomes" id="UP001634394"/>
    </source>
</evidence>
<evidence type="ECO:0000256" key="7">
    <source>
        <dbReference type="ARBA" id="ARBA00023242"/>
    </source>
</evidence>
<feature type="domain" description="F-box" evidence="11">
    <location>
        <begin position="387"/>
        <end position="433"/>
    </location>
</feature>
<dbReference type="SMART" id="SM00256">
    <property type="entry name" value="FBOX"/>
    <property type="match status" value="1"/>
</dbReference>
<dbReference type="Gene3D" id="1.20.1280.50">
    <property type="match status" value="1"/>
</dbReference>
<feature type="compositionally biased region" description="Polar residues" evidence="10">
    <location>
        <begin position="171"/>
        <end position="190"/>
    </location>
</feature>
<organism evidence="12 13">
    <name type="scientific">Sinanodonta woodiana</name>
    <name type="common">Chinese pond mussel</name>
    <name type="synonym">Anodonta woodiana</name>
    <dbReference type="NCBI Taxonomy" id="1069815"/>
    <lineage>
        <taxon>Eukaryota</taxon>
        <taxon>Metazoa</taxon>
        <taxon>Spiralia</taxon>
        <taxon>Lophotrochozoa</taxon>
        <taxon>Mollusca</taxon>
        <taxon>Bivalvia</taxon>
        <taxon>Autobranchia</taxon>
        <taxon>Heteroconchia</taxon>
        <taxon>Palaeoheterodonta</taxon>
        <taxon>Unionida</taxon>
        <taxon>Unionoidea</taxon>
        <taxon>Unionidae</taxon>
        <taxon>Unioninae</taxon>
        <taxon>Sinanodonta</taxon>
    </lineage>
</organism>
<dbReference type="Pfam" id="PF00400">
    <property type="entry name" value="WD40"/>
    <property type="match status" value="7"/>
</dbReference>
<keyword evidence="6" id="KW-0833">Ubl conjugation pathway</keyword>
<gene>
    <name evidence="12" type="ORF">ACJMK2_032877</name>
</gene>
<feature type="repeat" description="WD" evidence="9">
    <location>
        <begin position="647"/>
        <end position="686"/>
    </location>
</feature>
<dbReference type="SUPFAM" id="SSF81383">
    <property type="entry name" value="F-box domain"/>
    <property type="match status" value="1"/>
</dbReference>
<feature type="repeat" description="WD" evidence="9">
    <location>
        <begin position="527"/>
        <end position="566"/>
    </location>
</feature>
<evidence type="ECO:0000256" key="10">
    <source>
        <dbReference type="SAM" id="MobiDB-lite"/>
    </source>
</evidence>
<accession>A0ABD3X3B3</accession>
<evidence type="ECO:0000256" key="9">
    <source>
        <dbReference type="PROSITE-ProRule" id="PRU00221"/>
    </source>
</evidence>
<dbReference type="Gene3D" id="1.10.150.280">
    <property type="entry name" value="AF1531-like domain"/>
    <property type="match status" value="1"/>
</dbReference>
<evidence type="ECO:0000256" key="2">
    <source>
        <dbReference type="ARBA" id="ARBA00004906"/>
    </source>
</evidence>
<keyword evidence="7" id="KW-0539">Nucleus</keyword>
<feature type="repeat" description="WD" evidence="9">
    <location>
        <begin position="567"/>
        <end position="606"/>
    </location>
</feature>
<dbReference type="GO" id="GO:0010721">
    <property type="term" value="P:negative regulation of cell development"/>
    <property type="evidence" value="ECO:0007669"/>
    <property type="project" value="UniProtKB-ARBA"/>
</dbReference>
<evidence type="ECO:0000256" key="3">
    <source>
        <dbReference type="ARBA" id="ARBA00022553"/>
    </source>
</evidence>
<dbReference type="InterPro" id="IPR020472">
    <property type="entry name" value="WD40_PAC1"/>
</dbReference>
<dbReference type="InterPro" id="IPR001680">
    <property type="entry name" value="WD40_rpt"/>
</dbReference>
<sequence>MMASPEKIDINTASIQDFEQLIGVGHCKAEAIVKHRKSVGGFSSISDISRVPGVGYSILDVNRGRLSCGSATAQRNSRRGRRGNLDKSPSSSRSLGRRSASARRGGSTVRTRQQGSSEEQSQSLNAPIRSPGASVRSPGPSVRSPGPSTRSQVLSATRAHGVCIRSPYANLRSQQNQDVPLDGPSSSFSRQDGGIHRHASSAQADSSAERSKLYPHHEVRNQLAERVESDTGTDDETHAEDSHVEEGEEGEEMDNRMDDLAEEPLGRSSFIIGRSRIPIPISGSLRGNLMKRKSNSNRDHLTPGKRLCKSGSYTSHAAYRNLKHSLPIQRQRIPSKENPPTGLAQWLQTFQSWGNAERLMAVDELIKLCDPTQVRHMMQVIEPQFQRDFISLLPKELALYVLSFLEPKDLLQAAQTCRYWRVLAEDNLLWREKCHDESIDEALVFGSNRFRRRQGSPRSPWKCLYMRQHQIEQNWRSGPIRPPKVLKGHDDHVITCLEFHGNRIVSGSDDNTLKVWSALTGKCLRTLVGHTGGVWSSQMHGNTIISGSTDRTLKVWNADSGQCIHTLYGHTSTVRCMHLNESKVVSGSRDATLRVWDVETGNCLHVLQGHVAAVRCVQYDGKRVVSGAYDYMVKVWDPETETCLHTLQGHTNRVYSLQFDGVHIVSGSLDTSIRVWDVETGNCLHTLIGHQSLTSGLELKDNILVSGNADSTVKVWDITTGQCLQTLQGPNKHQSAVTCLQFNKRFVITSSDDGTVKIWDLKSGEFLRNLVALESGGSGGVVWRVRCNNTKLVCAVGSRNGTEETKLLVLDFDVEDKKTSV</sequence>
<reference evidence="12 13" key="1">
    <citation type="submission" date="2024-11" db="EMBL/GenBank/DDBJ databases">
        <title>Chromosome-level genome assembly of the freshwater bivalve Anodonta woodiana.</title>
        <authorList>
            <person name="Chen X."/>
        </authorList>
    </citation>
    <scope>NUCLEOTIDE SEQUENCE [LARGE SCALE GENOMIC DNA]</scope>
    <source>
        <strain evidence="12">MN2024</strain>
        <tissue evidence="12">Gills</tissue>
    </source>
</reference>
<dbReference type="FunFam" id="2.130.10.10:FF:000032">
    <property type="entry name" value="F-box/WD repeat-containing protein 7 isoform X1"/>
    <property type="match status" value="1"/>
</dbReference>
<feature type="repeat" description="WD" evidence="9">
    <location>
        <begin position="501"/>
        <end position="526"/>
    </location>
</feature>
<evidence type="ECO:0000256" key="1">
    <source>
        <dbReference type="ARBA" id="ARBA00004123"/>
    </source>
</evidence>
<feature type="repeat" description="WD" evidence="9">
    <location>
        <begin position="730"/>
        <end position="769"/>
    </location>
</feature>
<comment type="pathway">
    <text evidence="2">Protein modification; protein ubiquitination.</text>
</comment>
<keyword evidence="3" id="KW-0597">Phosphoprotein</keyword>
<dbReference type="PANTHER" id="PTHR19849:SF1">
    <property type="entry name" value="F-BOX_WD REPEAT-CONTAINING PROTEIN 7"/>
    <property type="match status" value="1"/>
</dbReference>
<evidence type="ECO:0000256" key="6">
    <source>
        <dbReference type="ARBA" id="ARBA00022786"/>
    </source>
</evidence>
<feature type="region of interest" description="Disordered" evidence="10">
    <location>
        <begin position="168"/>
        <end position="255"/>
    </location>
</feature>
<dbReference type="Gene3D" id="2.130.10.10">
    <property type="entry name" value="YVTN repeat-like/Quinoprotein amine dehydrogenase"/>
    <property type="match status" value="1"/>
</dbReference>
<dbReference type="PROSITE" id="PS50181">
    <property type="entry name" value="FBOX"/>
    <property type="match status" value="1"/>
</dbReference>
<evidence type="ECO:0000256" key="4">
    <source>
        <dbReference type="ARBA" id="ARBA00022574"/>
    </source>
</evidence>
<dbReference type="GO" id="GO:0030162">
    <property type="term" value="P:regulation of proteolysis"/>
    <property type="evidence" value="ECO:0007669"/>
    <property type="project" value="UniProtKB-ARBA"/>
</dbReference>
<keyword evidence="13" id="KW-1185">Reference proteome</keyword>
<dbReference type="SUPFAM" id="SSF47781">
    <property type="entry name" value="RuvA domain 2-like"/>
    <property type="match status" value="1"/>
</dbReference>
<dbReference type="AlphaFoldDB" id="A0ABD3X3B3"/>
<feature type="compositionally biased region" description="Low complexity" evidence="10">
    <location>
        <begin position="88"/>
        <end position="123"/>
    </location>
</feature>
<dbReference type="GO" id="GO:0051241">
    <property type="term" value="P:negative regulation of multicellular organismal process"/>
    <property type="evidence" value="ECO:0007669"/>
    <property type="project" value="UniProtKB-ARBA"/>
</dbReference>
<feature type="region of interest" description="Disordered" evidence="10">
    <location>
        <begin position="288"/>
        <end position="307"/>
    </location>
</feature>
<feature type="compositionally biased region" description="Basic and acidic residues" evidence="10">
    <location>
        <begin position="207"/>
        <end position="245"/>
    </location>
</feature>
<dbReference type="GO" id="GO:0048731">
    <property type="term" value="P:system development"/>
    <property type="evidence" value="ECO:0007669"/>
    <property type="project" value="UniProtKB-ARBA"/>
</dbReference>
<dbReference type="InterPro" id="IPR036322">
    <property type="entry name" value="WD40_repeat_dom_sf"/>
</dbReference>
<dbReference type="EMBL" id="JBJQND010000004">
    <property type="protein sequence ID" value="KAL3880655.1"/>
    <property type="molecule type" value="Genomic_DNA"/>
</dbReference>
<feature type="repeat" description="WD" evidence="9">
    <location>
        <begin position="607"/>
        <end position="646"/>
    </location>
</feature>
<comment type="caution">
    <text evidence="12">The sequence shown here is derived from an EMBL/GenBank/DDBJ whole genome shotgun (WGS) entry which is preliminary data.</text>
</comment>
<keyword evidence="4 9" id="KW-0853">WD repeat</keyword>
<dbReference type="CDD" id="cd00200">
    <property type="entry name" value="WD40"/>
    <property type="match status" value="1"/>
</dbReference>
<dbReference type="GO" id="GO:0005634">
    <property type="term" value="C:nucleus"/>
    <property type="evidence" value="ECO:0007669"/>
    <property type="project" value="UniProtKB-SubCell"/>
</dbReference>
<dbReference type="CDD" id="cd22133">
    <property type="entry name" value="F-box_FBXW7"/>
    <property type="match status" value="1"/>
</dbReference>
<dbReference type="SMART" id="SM00320">
    <property type="entry name" value="WD40"/>
    <property type="match status" value="8"/>
</dbReference>
<dbReference type="PROSITE" id="PS50294">
    <property type="entry name" value="WD_REPEATS_REGION"/>
    <property type="match status" value="6"/>
</dbReference>
<feature type="compositionally biased region" description="Low complexity" evidence="10">
    <location>
        <begin position="134"/>
        <end position="148"/>
    </location>
</feature>
<dbReference type="PROSITE" id="PS50082">
    <property type="entry name" value="WD_REPEATS_2"/>
    <property type="match status" value="7"/>
</dbReference>
<evidence type="ECO:0000256" key="5">
    <source>
        <dbReference type="ARBA" id="ARBA00022737"/>
    </source>
</evidence>
<dbReference type="FunFam" id="1.20.1280.50:FF:000004">
    <property type="entry name" value="F-box/WD repeat-containing protein 7 isoform X1"/>
    <property type="match status" value="1"/>
</dbReference>
<dbReference type="InterPro" id="IPR015943">
    <property type="entry name" value="WD40/YVTN_repeat-like_dom_sf"/>
</dbReference>
<feature type="repeat" description="WD" evidence="9">
    <location>
        <begin position="687"/>
        <end position="726"/>
    </location>
</feature>
<dbReference type="Pfam" id="PF12937">
    <property type="entry name" value="F-box-like"/>
    <property type="match status" value="1"/>
</dbReference>
<dbReference type="PANTHER" id="PTHR19849">
    <property type="entry name" value="PHOSPHOLIPASE A-2-ACTIVATING PROTEIN"/>
    <property type="match status" value="1"/>
</dbReference>
<evidence type="ECO:0000259" key="11">
    <source>
        <dbReference type="PROSITE" id="PS50181"/>
    </source>
</evidence>
<dbReference type="InterPro" id="IPR010994">
    <property type="entry name" value="RuvA_2-like"/>
</dbReference>
<dbReference type="GO" id="GO:2000026">
    <property type="term" value="P:regulation of multicellular organismal development"/>
    <property type="evidence" value="ECO:0007669"/>
    <property type="project" value="UniProtKB-ARBA"/>
</dbReference>
<name>A0ABD3X3B3_SINWO</name>
<evidence type="ECO:0000313" key="12">
    <source>
        <dbReference type="EMBL" id="KAL3880655.1"/>
    </source>
</evidence>
<dbReference type="PROSITE" id="PS00678">
    <property type="entry name" value="WD_REPEATS_1"/>
    <property type="match status" value="5"/>
</dbReference>
<proteinExistence type="predicted"/>
<dbReference type="Pfam" id="PF12836">
    <property type="entry name" value="HHH_3"/>
    <property type="match status" value="1"/>
</dbReference>
<protein>
    <recommendedName>
        <fullName evidence="8">F-box/WD repeat-containing protein 7</fullName>
    </recommendedName>
</protein>
<dbReference type="InterPro" id="IPR036047">
    <property type="entry name" value="F-box-like_dom_sf"/>
</dbReference>